<dbReference type="Pfam" id="PF08044">
    <property type="entry name" value="DUF1707"/>
    <property type="match status" value="1"/>
</dbReference>
<feature type="domain" description="DUF4190" evidence="3">
    <location>
        <begin position="97"/>
        <end position="156"/>
    </location>
</feature>
<evidence type="ECO:0000313" key="5">
    <source>
        <dbReference type="Proteomes" id="UP000694501"/>
    </source>
</evidence>
<keyword evidence="5" id="KW-1185">Reference proteome</keyword>
<protein>
    <submittedName>
        <fullName evidence="4">DUF1707 and DUF4190 domain-containing protein</fullName>
    </submittedName>
</protein>
<proteinExistence type="predicted"/>
<name>A0A949N6Y1_9ACTN</name>
<comment type="caution">
    <text evidence="4">The sequence shown here is derived from an EMBL/GenBank/DDBJ whole genome shotgun (WGS) entry which is preliminary data.</text>
</comment>
<dbReference type="InterPro" id="IPR012551">
    <property type="entry name" value="DUF1707_SHOCT-like"/>
</dbReference>
<keyword evidence="1" id="KW-1133">Transmembrane helix</keyword>
<keyword evidence="1" id="KW-0472">Membrane</keyword>
<dbReference type="Pfam" id="PF13828">
    <property type="entry name" value="DUF4190"/>
    <property type="match status" value="1"/>
</dbReference>
<keyword evidence="1" id="KW-0812">Transmembrane</keyword>
<dbReference type="PANTHER" id="PTHR40763:SF4">
    <property type="entry name" value="DUF1707 DOMAIN-CONTAINING PROTEIN"/>
    <property type="match status" value="1"/>
</dbReference>
<feature type="domain" description="DUF1707" evidence="2">
    <location>
        <begin position="1"/>
        <end position="53"/>
    </location>
</feature>
<evidence type="ECO:0000256" key="1">
    <source>
        <dbReference type="SAM" id="Phobius"/>
    </source>
</evidence>
<evidence type="ECO:0000259" key="2">
    <source>
        <dbReference type="Pfam" id="PF08044"/>
    </source>
</evidence>
<evidence type="ECO:0000259" key="3">
    <source>
        <dbReference type="Pfam" id="PF13828"/>
    </source>
</evidence>
<dbReference type="PANTHER" id="PTHR40763">
    <property type="entry name" value="MEMBRANE PROTEIN-RELATED"/>
    <property type="match status" value="1"/>
</dbReference>
<organism evidence="4 5">
    <name type="scientific">Streptomyces tardus</name>
    <dbReference type="NCBI Taxonomy" id="2780544"/>
    <lineage>
        <taxon>Bacteria</taxon>
        <taxon>Bacillati</taxon>
        <taxon>Actinomycetota</taxon>
        <taxon>Actinomycetes</taxon>
        <taxon>Kitasatosporales</taxon>
        <taxon>Streptomycetaceae</taxon>
        <taxon>Streptomyces</taxon>
    </lineage>
</organism>
<accession>A0A949N6Y1</accession>
<evidence type="ECO:0000313" key="4">
    <source>
        <dbReference type="EMBL" id="MBU7596916.1"/>
    </source>
</evidence>
<dbReference type="RefSeq" id="WP_211039077.1">
    <property type="nucleotide sequence ID" value="NZ_JAELVF020000001.1"/>
</dbReference>
<dbReference type="EMBL" id="JAELVF020000001">
    <property type="protein sequence ID" value="MBU7596916.1"/>
    <property type="molecule type" value="Genomic_DNA"/>
</dbReference>
<dbReference type="InterPro" id="IPR025241">
    <property type="entry name" value="DUF4190"/>
</dbReference>
<dbReference type="AlphaFoldDB" id="A0A949N6Y1"/>
<dbReference type="Proteomes" id="UP000694501">
    <property type="component" value="Unassembled WGS sequence"/>
</dbReference>
<sequence>MRASDSDRERAADVLKAGYSEGRLSKEEYDHRLDRVHRAATYADIQPMIVDLPQGPVPMTGYQQQPMAVVPQAFRPAPMPQRNWAALPPPTSTNGTAVGALVCGVLTPMTWGLTSLPAVILGHKARAEMQGRTEKGDGMATAGLVLGYLGMAFWSLFILIAVLAA</sequence>
<feature type="transmembrane region" description="Helical" evidence="1">
    <location>
        <begin position="142"/>
        <end position="164"/>
    </location>
</feature>
<feature type="transmembrane region" description="Helical" evidence="1">
    <location>
        <begin position="97"/>
        <end position="121"/>
    </location>
</feature>
<reference evidence="4" key="1">
    <citation type="submission" date="2021-06" db="EMBL/GenBank/DDBJ databases">
        <title>Sequencing of actinobacteria type strains.</title>
        <authorList>
            <person name="Nguyen G.-S."/>
            <person name="Wentzel A."/>
        </authorList>
    </citation>
    <scope>NUCLEOTIDE SEQUENCE</scope>
    <source>
        <strain evidence="4">P38-E01</strain>
    </source>
</reference>
<gene>
    <name evidence="4" type="ORF">JGS22_004490</name>
</gene>